<dbReference type="CDD" id="cd01130">
    <property type="entry name" value="VirB11-like_ATPase"/>
    <property type="match status" value="1"/>
</dbReference>
<comment type="similarity">
    <text evidence="1">Belongs to the GSP E family.</text>
</comment>
<dbReference type="InterPro" id="IPR050921">
    <property type="entry name" value="T4SS_GSP_E_ATPase"/>
</dbReference>
<feature type="region of interest" description="Disordered" evidence="2">
    <location>
        <begin position="28"/>
        <end position="47"/>
    </location>
</feature>
<evidence type="ECO:0000256" key="1">
    <source>
        <dbReference type="ARBA" id="ARBA00006611"/>
    </source>
</evidence>
<dbReference type="EMBL" id="CP125947">
    <property type="protein sequence ID" value="WHS66423.1"/>
    <property type="molecule type" value="Genomic_DNA"/>
</dbReference>
<dbReference type="Pfam" id="PF00437">
    <property type="entry name" value="T2SSE"/>
    <property type="match status" value="1"/>
</dbReference>
<feature type="domain" description="Bacterial type II secretion system protein E" evidence="3">
    <location>
        <begin position="121"/>
        <end position="401"/>
    </location>
</feature>
<evidence type="ECO:0000256" key="2">
    <source>
        <dbReference type="SAM" id="MobiDB-lite"/>
    </source>
</evidence>
<dbReference type="RefSeq" id="WP_283487499.1">
    <property type="nucleotide sequence ID" value="NZ_CP125947.1"/>
</dbReference>
<dbReference type="Gene3D" id="3.40.50.300">
    <property type="entry name" value="P-loop containing nucleotide triphosphate hydrolases"/>
    <property type="match status" value="1"/>
</dbReference>
<dbReference type="SUPFAM" id="SSF52540">
    <property type="entry name" value="P-loop containing nucleoside triphosphate hydrolases"/>
    <property type="match status" value="1"/>
</dbReference>
<organism evidence="4 5">
    <name type="scientific">Comamonas resistens</name>
    <dbReference type="NCBI Taxonomy" id="3046670"/>
    <lineage>
        <taxon>Bacteria</taxon>
        <taxon>Pseudomonadati</taxon>
        <taxon>Pseudomonadota</taxon>
        <taxon>Betaproteobacteria</taxon>
        <taxon>Burkholderiales</taxon>
        <taxon>Comamonadaceae</taxon>
        <taxon>Comamonas</taxon>
    </lineage>
</organism>
<reference evidence="4 5" key="1">
    <citation type="submission" date="2023-05" db="EMBL/GenBank/DDBJ databases">
        <authorList>
            <person name="Yin Y."/>
            <person name="Lu Z."/>
        </authorList>
    </citation>
    <scope>NUCLEOTIDE SEQUENCE [LARGE SCALE GENOMIC DNA]</scope>
    <source>
        <strain evidence="4 5">ZM22</strain>
    </source>
</reference>
<evidence type="ECO:0000259" key="3">
    <source>
        <dbReference type="Pfam" id="PF00437"/>
    </source>
</evidence>
<gene>
    <name evidence="4" type="ORF">QMY55_04590</name>
</gene>
<dbReference type="Proteomes" id="UP001240697">
    <property type="component" value="Chromosome"/>
</dbReference>
<proteinExistence type="inferred from homology"/>
<dbReference type="InterPro" id="IPR027417">
    <property type="entry name" value="P-loop_NTPase"/>
</dbReference>
<feature type="compositionally biased region" description="Low complexity" evidence="2">
    <location>
        <begin position="28"/>
        <end position="37"/>
    </location>
</feature>
<dbReference type="PANTHER" id="PTHR30486:SF15">
    <property type="entry name" value="TYPE II_IV SECRETION SYSTEM ATPASE"/>
    <property type="match status" value="1"/>
</dbReference>
<name>A0ABY8SU18_9BURK</name>
<protein>
    <submittedName>
        <fullName evidence="4">CpaF family protein</fullName>
    </submittedName>
</protein>
<evidence type="ECO:0000313" key="4">
    <source>
        <dbReference type="EMBL" id="WHS66423.1"/>
    </source>
</evidence>
<dbReference type="InterPro" id="IPR001482">
    <property type="entry name" value="T2SS/T4SS_dom"/>
</dbReference>
<accession>A0ABY8SU18</accession>
<keyword evidence="5" id="KW-1185">Reference proteome</keyword>
<sequence length="477" mass="52310">MSLRDLLATPATRTPKPALQVVPEPAALPDMPAADDAPAPPSAAQPPAIHGHSAAYLALRGRIHAKLLERFDLSALESLPRQTLQQEIAVMTERLLAEDTTAVNDMERRLLIRDIQHEMLGFGPLELLMTDPAVSDILVNRHDRIYVERYGRLELTPVVFTDEKHLLRIIDKIVSRIGRRIDESSPMVDARLPDGSRVNAVIPPVALDGPMMSIRRFARTPLRMENLVNDLKSLTPAMASVLEALAKAKVNMIISGGTGAGKTTLLNILSGYIPEAERLVTIEDAAELQLQQPHVVRMETRPPNIEGRGEITQRALVRNALRMRPDRIIIGEVRGAEAVDMLQAMNTGHEGSLTTIHANTPRDSLARLENMVGMAGMNLPHQAARQQIASAITVIVQVLRMTDGKRKITSIQEITGMEGEVVTMQEIFAFTQTGVGAGGEVQGHFHATGVRPKFADRLRGFGIALPDAVFDPARRYQ</sequence>
<dbReference type="Gene3D" id="3.30.450.380">
    <property type="match status" value="1"/>
</dbReference>
<evidence type="ECO:0000313" key="5">
    <source>
        <dbReference type="Proteomes" id="UP001240697"/>
    </source>
</evidence>
<feature type="region of interest" description="Disordered" evidence="2">
    <location>
        <begin position="1"/>
        <end position="20"/>
    </location>
</feature>
<dbReference type="PANTHER" id="PTHR30486">
    <property type="entry name" value="TWITCHING MOTILITY PROTEIN PILT"/>
    <property type="match status" value="1"/>
</dbReference>